<comment type="function">
    <text evidence="15">Catalyzes the reversible hydration of carbon dioxide. Can hydrate cyanamide to urea.</text>
</comment>
<gene>
    <name evidence="20" type="primary">LOC117355187</name>
</gene>
<dbReference type="EC" id="4.2.1.1" evidence="4"/>
<dbReference type="InterPro" id="IPR036398">
    <property type="entry name" value="CA_dom_sf"/>
</dbReference>
<evidence type="ECO:0000256" key="14">
    <source>
        <dbReference type="ARBA" id="ARBA00042770"/>
    </source>
</evidence>
<dbReference type="InterPro" id="IPR001148">
    <property type="entry name" value="CA_dom"/>
</dbReference>
<evidence type="ECO:0000256" key="6">
    <source>
        <dbReference type="ARBA" id="ARBA00022490"/>
    </source>
</evidence>
<keyword evidence="7" id="KW-0479">Metal-binding</keyword>
<dbReference type="SMART" id="SM01057">
    <property type="entry name" value="Carb_anhydrase"/>
    <property type="match status" value="1"/>
</dbReference>
<dbReference type="FunCoup" id="A0A6P8PZ89">
    <property type="interactions" value="160"/>
</dbReference>
<evidence type="ECO:0000256" key="8">
    <source>
        <dbReference type="ARBA" id="ARBA00022833"/>
    </source>
</evidence>
<organism evidence="19 20">
    <name type="scientific">Geotrypetes seraphini</name>
    <name type="common">Gaboon caecilian</name>
    <name type="synonym">Caecilia seraphini</name>
    <dbReference type="NCBI Taxonomy" id="260995"/>
    <lineage>
        <taxon>Eukaryota</taxon>
        <taxon>Metazoa</taxon>
        <taxon>Chordata</taxon>
        <taxon>Craniata</taxon>
        <taxon>Vertebrata</taxon>
        <taxon>Euteleostomi</taxon>
        <taxon>Amphibia</taxon>
        <taxon>Gymnophiona</taxon>
        <taxon>Geotrypetes</taxon>
    </lineage>
</organism>
<evidence type="ECO:0000256" key="1">
    <source>
        <dbReference type="ARBA" id="ARBA00001947"/>
    </source>
</evidence>
<dbReference type="EC" id="4.2.1.69" evidence="13"/>
<evidence type="ECO:0000256" key="11">
    <source>
        <dbReference type="ARBA" id="ARBA00031292"/>
    </source>
</evidence>
<evidence type="ECO:0000256" key="15">
    <source>
        <dbReference type="ARBA" id="ARBA00045744"/>
    </source>
</evidence>
<evidence type="ECO:0000256" key="16">
    <source>
        <dbReference type="ARBA" id="ARBA00048348"/>
    </source>
</evidence>
<protein>
    <recommendedName>
        <fullName evidence="5">Carbonic anhydrase 1</fullName>
        <ecNumber evidence="4">4.2.1.1</ecNumber>
        <ecNumber evidence="13">4.2.1.69</ecNumber>
    </recommendedName>
    <alternativeName>
        <fullName evidence="10">Carbonate dehydratase I</fullName>
    </alternativeName>
    <alternativeName>
        <fullName evidence="11">Carbonic anhydrase I</fullName>
    </alternativeName>
    <alternativeName>
        <fullName evidence="14">Cyanamide hydratase CA1</fullName>
    </alternativeName>
</protein>
<evidence type="ECO:0000256" key="12">
    <source>
        <dbReference type="ARBA" id="ARBA00036058"/>
    </source>
</evidence>
<accession>A0A6P8PZ89</accession>
<feature type="domain" description="Alpha-carbonic anhydrase" evidence="18">
    <location>
        <begin position="4"/>
        <end position="261"/>
    </location>
</feature>
<comment type="catalytic activity">
    <reaction evidence="16">
        <text>hydrogencarbonate + H(+) = CO2 + H2O</text>
        <dbReference type="Rhea" id="RHEA:10748"/>
        <dbReference type="ChEBI" id="CHEBI:15377"/>
        <dbReference type="ChEBI" id="CHEBI:15378"/>
        <dbReference type="ChEBI" id="CHEBI:16526"/>
        <dbReference type="ChEBI" id="CHEBI:17544"/>
        <dbReference type="EC" id="4.2.1.1"/>
    </reaction>
</comment>
<dbReference type="PANTHER" id="PTHR18952:SF282">
    <property type="entry name" value="CARBONIC ANHYDRASE 1"/>
    <property type="match status" value="1"/>
</dbReference>
<reference evidence="20" key="1">
    <citation type="submission" date="2025-08" db="UniProtKB">
        <authorList>
            <consortium name="RefSeq"/>
        </authorList>
    </citation>
    <scope>IDENTIFICATION</scope>
</reference>
<name>A0A6P8PZ89_GEOSA</name>
<dbReference type="AlphaFoldDB" id="A0A6P8PZ89"/>
<evidence type="ECO:0000313" key="20">
    <source>
        <dbReference type="RefSeq" id="XP_033789239.1"/>
    </source>
</evidence>
<feature type="compositionally biased region" description="Basic residues" evidence="17">
    <location>
        <begin position="253"/>
        <end position="262"/>
    </location>
</feature>
<evidence type="ECO:0000256" key="9">
    <source>
        <dbReference type="ARBA" id="ARBA00023239"/>
    </source>
</evidence>
<proteinExistence type="inferred from homology"/>
<evidence type="ECO:0000256" key="5">
    <source>
        <dbReference type="ARBA" id="ARBA00014181"/>
    </source>
</evidence>
<comment type="cofactor">
    <cofactor evidence="1">
        <name>Zn(2+)</name>
        <dbReference type="ChEBI" id="CHEBI:29105"/>
    </cofactor>
</comment>
<keyword evidence="9" id="KW-0456">Lyase</keyword>
<evidence type="ECO:0000256" key="10">
    <source>
        <dbReference type="ARBA" id="ARBA00030838"/>
    </source>
</evidence>
<dbReference type="FunFam" id="3.10.200.10:FF:000001">
    <property type="entry name" value="Carbonic anhydrase 2"/>
    <property type="match status" value="1"/>
</dbReference>
<evidence type="ECO:0000256" key="7">
    <source>
        <dbReference type="ARBA" id="ARBA00022723"/>
    </source>
</evidence>
<evidence type="ECO:0000256" key="4">
    <source>
        <dbReference type="ARBA" id="ARBA00012925"/>
    </source>
</evidence>
<comment type="similarity">
    <text evidence="3">Belongs to the alpha-carbonic anhydrase family.</text>
</comment>
<dbReference type="PROSITE" id="PS51144">
    <property type="entry name" value="ALPHA_CA_2"/>
    <property type="match status" value="1"/>
</dbReference>
<keyword evidence="19" id="KW-1185">Reference proteome</keyword>
<evidence type="ECO:0000256" key="2">
    <source>
        <dbReference type="ARBA" id="ARBA00004496"/>
    </source>
</evidence>
<dbReference type="GO" id="GO:0005737">
    <property type="term" value="C:cytoplasm"/>
    <property type="evidence" value="ECO:0007669"/>
    <property type="project" value="UniProtKB-SubCell"/>
</dbReference>
<evidence type="ECO:0000313" key="19">
    <source>
        <dbReference type="Proteomes" id="UP000515159"/>
    </source>
</evidence>
<dbReference type="Gene3D" id="3.10.200.10">
    <property type="entry name" value="Alpha carbonic anhydrase"/>
    <property type="match status" value="1"/>
</dbReference>
<evidence type="ECO:0000256" key="17">
    <source>
        <dbReference type="SAM" id="MobiDB-lite"/>
    </source>
</evidence>
<dbReference type="Pfam" id="PF00194">
    <property type="entry name" value="Carb_anhydrase"/>
    <property type="match status" value="1"/>
</dbReference>
<comment type="catalytic activity">
    <reaction evidence="12">
        <text>urea = cyanamide + H2O</text>
        <dbReference type="Rhea" id="RHEA:23056"/>
        <dbReference type="ChEBI" id="CHEBI:15377"/>
        <dbReference type="ChEBI" id="CHEBI:16199"/>
        <dbReference type="ChEBI" id="CHEBI:16698"/>
        <dbReference type="EC" id="4.2.1.69"/>
    </reaction>
</comment>
<dbReference type="OrthoDB" id="429145at2759"/>
<keyword evidence="8" id="KW-0862">Zinc</keyword>
<dbReference type="GO" id="GO:0018820">
    <property type="term" value="F:cyanamide hydratase activity"/>
    <property type="evidence" value="ECO:0007669"/>
    <property type="project" value="UniProtKB-EC"/>
</dbReference>
<dbReference type="GO" id="GO:0004089">
    <property type="term" value="F:carbonate dehydratase activity"/>
    <property type="evidence" value="ECO:0007669"/>
    <property type="project" value="UniProtKB-EC"/>
</dbReference>
<sequence length="262" mass="29282">MASKEWGYDAHNGPDQWSKLFPLAKGNHQSPIDIKTKEAKYDSALKSLSISYDPTTAKVISNNGHYFQVQYDDKDNQSVLKGGPLTGNYRLNQFHFHWGSSDDNGSEHTIDGAKQAAEFHVVHWNSDKYGNCAEAVNHPDGWAIATSFLKIGADNPNLQKIIDALDSIKTKGKKAQFTDFDPSTLFPASHDYWTYHGSQTHPPCHESVTWIIFKDPVPVSSQQLAKFRSIRASGAREKAHPILSNHRPTQPSKGRKVKASFH</sequence>
<evidence type="ECO:0000256" key="3">
    <source>
        <dbReference type="ARBA" id="ARBA00010718"/>
    </source>
</evidence>
<dbReference type="KEGG" id="gsh:117355187"/>
<comment type="subcellular location">
    <subcellularLocation>
        <location evidence="2">Cytoplasm</location>
    </subcellularLocation>
</comment>
<dbReference type="RefSeq" id="XP_033789239.1">
    <property type="nucleotide sequence ID" value="XM_033933348.1"/>
</dbReference>
<dbReference type="Proteomes" id="UP000515159">
    <property type="component" value="Chromosome 2"/>
</dbReference>
<dbReference type="InterPro" id="IPR023561">
    <property type="entry name" value="Carbonic_anhydrase_a-class"/>
</dbReference>
<dbReference type="SUPFAM" id="SSF51069">
    <property type="entry name" value="Carbonic anhydrase"/>
    <property type="match status" value="1"/>
</dbReference>
<dbReference type="InParanoid" id="A0A6P8PZ89"/>
<feature type="region of interest" description="Disordered" evidence="17">
    <location>
        <begin position="235"/>
        <end position="262"/>
    </location>
</feature>
<evidence type="ECO:0000259" key="18">
    <source>
        <dbReference type="PROSITE" id="PS51144"/>
    </source>
</evidence>
<dbReference type="GeneID" id="117355187"/>
<keyword evidence="6" id="KW-0963">Cytoplasm</keyword>
<dbReference type="GO" id="GO:0008270">
    <property type="term" value="F:zinc ion binding"/>
    <property type="evidence" value="ECO:0007669"/>
    <property type="project" value="InterPro"/>
</dbReference>
<evidence type="ECO:0000256" key="13">
    <source>
        <dbReference type="ARBA" id="ARBA00039139"/>
    </source>
</evidence>
<dbReference type="PANTHER" id="PTHR18952">
    <property type="entry name" value="CARBONIC ANHYDRASE"/>
    <property type="match status" value="1"/>
</dbReference>